<dbReference type="Gene3D" id="1.10.10.60">
    <property type="entry name" value="Homeodomain-like"/>
    <property type="match status" value="2"/>
</dbReference>
<dbReference type="InterPro" id="IPR032783">
    <property type="entry name" value="AraC_lig"/>
</dbReference>
<evidence type="ECO:0000256" key="3">
    <source>
        <dbReference type="ARBA" id="ARBA00023163"/>
    </source>
</evidence>
<protein>
    <submittedName>
        <fullName evidence="5">AraC family transcriptional regulator</fullName>
    </submittedName>
</protein>
<dbReference type="SUPFAM" id="SSF46689">
    <property type="entry name" value="Homeodomain-like"/>
    <property type="match status" value="2"/>
</dbReference>
<dbReference type="PANTHER" id="PTHR46796">
    <property type="entry name" value="HTH-TYPE TRANSCRIPTIONAL ACTIVATOR RHAS-RELATED"/>
    <property type="match status" value="1"/>
</dbReference>
<proteinExistence type="predicted"/>
<accession>A0ABN2LTF2</accession>
<dbReference type="EMBL" id="BAAAPO010000037">
    <property type="protein sequence ID" value="GAA1798960.1"/>
    <property type="molecule type" value="Genomic_DNA"/>
</dbReference>
<keyword evidence="3" id="KW-0804">Transcription</keyword>
<dbReference type="InterPro" id="IPR018060">
    <property type="entry name" value="HTH_AraC"/>
</dbReference>
<dbReference type="PROSITE" id="PS01124">
    <property type="entry name" value="HTH_ARAC_FAMILY_2"/>
    <property type="match status" value="1"/>
</dbReference>
<dbReference type="InterPro" id="IPR050204">
    <property type="entry name" value="AraC_XylS_family_regulators"/>
</dbReference>
<evidence type="ECO:0000256" key="1">
    <source>
        <dbReference type="ARBA" id="ARBA00023015"/>
    </source>
</evidence>
<comment type="caution">
    <text evidence="5">The sequence shown here is derived from an EMBL/GenBank/DDBJ whole genome shotgun (WGS) entry which is preliminary data.</text>
</comment>
<evidence type="ECO:0000313" key="6">
    <source>
        <dbReference type="Proteomes" id="UP001499938"/>
    </source>
</evidence>
<dbReference type="SMART" id="SM00342">
    <property type="entry name" value="HTH_ARAC"/>
    <property type="match status" value="1"/>
</dbReference>
<feature type="domain" description="HTH araC/xylS-type" evidence="4">
    <location>
        <begin position="210"/>
        <end position="308"/>
    </location>
</feature>
<keyword evidence="6" id="KW-1185">Reference proteome</keyword>
<gene>
    <name evidence="5" type="ORF">GCM10009811_23720</name>
</gene>
<keyword evidence="2" id="KW-0238">DNA-binding</keyword>
<dbReference type="Pfam" id="PF12833">
    <property type="entry name" value="HTH_18"/>
    <property type="match status" value="1"/>
</dbReference>
<dbReference type="Proteomes" id="UP001499938">
    <property type="component" value="Unassembled WGS sequence"/>
</dbReference>
<sequence length="313" mass="33876">MDAASAALDRLRGQGAFVLRCELEAPFLVQVEDLAVVSVVAPVRGALLIRPPDLPEARVHPGEVAVIPQLTAYSVRPIDGAGDSRAVRILPGGHCADEHGNDLSAQMWLDTRVWGTRLGGSHAFVTGSYDRADQLGGLLLERLRAIAVAPAPPQLLSLLTAELATDEPGQAAVLDRVVDLLLAATLRAWFADPEHEAPAGWHAQRDPMIGPVLDLMHGRPAEPWTVGALADRVGWSRATVARRFTELVGLPPMAYLTRWRMMLAADLLCRTTRSGAQVGRDVGYDNAFAFSTAFKRQHGVAPQSFRARDSRNR</sequence>
<evidence type="ECO:0000313" key="5">
    <source>
        <dbReference type="EMBL" id="GAA1798960.1"/>
    </source>
</evidence>
<keyword evidence="1" id="KW-0805">Transcription regulation</keyword>
<name>A0ABN2LTF2_9MICO</name>
<dbReference type="InterPro" id="IPR009057">
    <property type="entry name" value="Homeodomain-like_sf"/>
</dbReference>
<evidence type="ECO:0000256" key="2">
    <source>
        <dbReference type="ARBA" id="ARBA00023125"/>
    </source>
</evidence>
<reference evidence="5 6" key="1">
    <citation type="journal article" date="2019" name="Int. J. Syst. Evol. Microbiol.">
        <title>The Global Catalogue of Microorganisms (GCM) 10K type strain sequencing project: providing services to taxonomists for standard genome sequencing and annotation.</title>
        <authorList>
            <consortium name="The Broad Institute Genomics Platform"/>
            <consortium name="The Broad Institute Genome Sequencing Center for Infectious Disease"/>
            <person name="Wu L."/>
            <person name="Ma J."/>
        </authorList>
    </citation>
    <scope>NUCLEOTIDE SEQUENCE [LARGE SCALE GENOMIC DNA]</scope>
    <source>
        <strain evidence="5 6">JCM 15592</strain>
    </source>
</reference>
<dbReference type="PANTHER" id="PTHR46796:SF13">
    <property type="entry name" value="HTH-TYPE TRANSCRIPTIONAL ACTIVATOR RHAS"/>
    <property type="match status" value="1"/>
</dbReference>
<dbReference type="RefSeq" id="WP_344085473.1">
    <property type="nucleotide sequence ID" value="NZ_BAAAPO010000037.1"/>
</dbReference>
<dbReference type="Pfam" id="PF12852">
    <property type="entry name" value="Cupin_6"/>
    <property type="match status" value="1"/>
</dbReference>
<evidence type="ECO:0000259" key="4">
    <source>
        <dbReference type="PROSITE" id="PS01124"/>
    </source>
</evidence>
<organism evidence="5 6">
    <name type="scientific">Nostocoides veronense</name>
    <dbReference type="NCBI Taxonomy" id="330836"/>
    <lineage>
        <taxon>Bacteria</taxon>
        <taxon>Bacillati</taxon>
        <taxon>Actinomycetota</taxon>
        <taxon>Actinomycetes</taxon>
        <taxon>Micrococcales</taxon>
        <taxon>Intrasporangiaceae</taxon>
        <taxon>Nostocoides</taxon>
    </lineage>
</organism>